<dbReference type="RefSeq" id="WP_183589488.1">
    <property type="nucleotide sequence ID" value="NZ_JACHCA010000017.1"/>
</dbReference>
<reference evidence="1 2" key="1">
    <citation type="submission" date="2020-08" db="EMBL/GenBank/DDBJ databases">
        <title>Genomic Encyclopedia of Type Strains, Phase IV (KMG-V): Genome sequencing to study the core and pangenomes of soil and plant-associated prokaryotes.</title>
        <authorList>
            <person name="Whitman W."/>
        </authorList>
    </citation>
    <scope>NUCLEOTIDE SEQUENCE [LARGE SCALE GENOMIC DNA]</scope>
    <source>
        <strain evidence="1 2">MP601</strain>
    </source>
</reference>
<dbReference type="Gene3D" id="2.60.120.10">
    <property type="entry name" value="Jelly Rolls"/>
    <property type="match status" value="1"/>
</dbReference>
<evidence type="ECO:0000313" key="1">
    <source>
        <dbReference type="EMBL" id="MBB6130811.1"/>
    </source>
</evidence>
<dbReference type="InterPro" id="IPR018490">
    <property type="entry name" value="cNMP-bd_dom_sf"/>
</dbReference>
<dbReference type="SUPFAM" id="SSF51206">
    <property type="entry name" value="cAMP-binding domain-like"/>
    <property type="match status" value="1"/>
</dbReference>
<sequence length="202" mass="23476">MRDHVTIINKIFKLLCSYKPQPEALREHLNKVLTGKFYPNRTVLFQKGDIVKEVQFISDGYIACYAFNNEMDAQVVNITAKNTMVFGKSFTGQFPSVFEWVCLPGTYLMSIDYEAVQDIYSRFPGTEELARIILADAIERELLDRLFLNQDAETVVSEFYQRFKEFKMPGRMMLDAEIASYLLIGESTLRNIRAKLIRQGRW</sequence>
<organism evidence="1 2">
    <name type="scientific">Mucilaginibacter lappiensis</name>
    <dbReference type="NCBI Taxonomy" id="354630"/>
    <lineage>
        <taxon>Bacteria</taxon>
        <taxon>Pseudomonadati</taxon>
        <taxon>Bacteroidota</taxon>
        <taxon>Sphingobacteriia</taxon>
        <taxon>Sphingobacteriales</taxon>
        <taxon>Sphingobacteriaceae</taxon>
        <taxon>Mucilaginibacter</taxon>
    </lineage>
</organism>
<dbReference type="Proteomes" id="UP000548326">
    <property type="component" value="Unassembled WGS sequence"/>
</dbReference>
<dbReference type="AlphaFoldDB" id="A0A841JSJ3"/>
<name>A0A841JSJ3_9SPHI</name>
<accession>A0A841JSJ3</accession>
<dbReference type="InterPro" id="IPR014710">
    <property type="entry name" value="RmlC-like_jellyroll"/>
</dbReference>
<dbReference type="EMBL" id="JACHCA010000017">
    <property type="protein sequence ID" value="MBB6130811.1"/>
    <property type="molecule type" value="Genomic_DNA"/>
</dbReference>
<proteinExistence type="predicted"/>
<comment type="caution">
    <text evidence="1">The sequence shown here is derived from an EMBL/GenBank/DDBJ whole genome shotgun (WGS) entry which is preliminary data.</text>
</comment>
<evidence type="ECO:0000313" key="2">
    <source>
        <dbReference type="Proteomes" id="UP000548326"/>
    </source>
</evidence>
<protein>
    <submittedName>
        <fullName evidence="1">CRP-like cAMP-binding protein</fullName>
    </submittedName>
</protein>
<gene>
    <name evidence="1" type="ORF">HDF22_004956</name>
</gene>